<comment type="caution">
    <text evidence="1">The sequence shown here is derived from an EMBL/GenBank/DDBJ whole genome shotgun (WGS) entry which is preliminary data.</text>
</comment>
<evidence type="ECO:0000313" key="1">
    <source>
        <dbReference type="EMBL" id="KAJ2894526.1"/>
    </source>
</evidence>
<name>A0ACC1M3K9_9FUNG</name>
<sequence>MGDAEVVVDDTQAMLAELQQKLAKYDQLELEISKLTQEQATLESYVTNLMASNVFTYRTHKPVNYCVEQAFDASDSDSDFEKPSTSVKLSGKKRGRPPAKALGNAEAKAAQAPPAKKKARQVYSSDEDDEDGDSGDGEPQRREGTAETEQVMSSPPIAAAASRGSERAVREVEVVVSSPPSAGQKTSGKRGAKAVRDDSSSEDDFGGDGGSESESDFGGDMDSDDEDKPAKGKGKKAVAAAKPKPKQTTAPRGAKKAVEKKAPAAPAKKTSISLVKKIPVSPVKKA</sequence>
<dbReference type="Proteomes" id="UP001139981">
    <property type="component" value="Unassembled WGS sequence"/>
</dbReference>
<protein>
    <submittedName>
        <fullName evidence="1">Uncharacterized protein</fullName>
    </submittedName>
</protein>
<feature type="non-terminal residue" evidence="1">
    <location>
        <position position="286"/>
    </location>
</feature>
<keyword evidence="2" id="KW-1185">Reference proteome</keyword>
<organism evidence="1 2">
    <name type="scientific">Coemansia aciculifera</name>
    <dbReference type="NCBI Taxonomy" id="417176"/>
    <lineage>
        <taxon>Eukaryota</taxon>
        <taxon>Fungi</taxon>
        <taxon>Fungi incertae sedis</taxon>
        <taxon>Zoopagomycota</taxon>
        <taxon>Kickxellomycotina</taxon>
        <taxon>Kickxellomycetes</taxon>
        <taxon>Kickxellales</taxon>
        <taxon>Kickxellaceae</taxon>
        <taxon>Coemansia</taxon>
    </lineage>
</organism>
<gene>
    <name evidence="1" type="ORF">IWW38_002555</name>
</gene>
<reference evidence="1" key="1">
    <citation type="submission" date="2022-07" db="EMBL/GenBank/DDBJ databases">
        <title>Phylogenomic reconstructions and comparative analyses of Kickxellomycotina fungi.</title>
        <authorList>
            <person name="Reynolds N.K."/>
            <person name="Stajich J.E."/>
            <person name="Barry K."/>
            <person name="Grigoriev I.V."/>
            <person name="Crous P."/>
            <person name="Smith M.E."/>
        </authorList>
    </citation>
    <scope>NUCLEOTIDE SEQUENCE</scope>
    <source>
        <strain evidence="1">CBS 190363</strain>
    </source>
</reference>
<accession>A0ACC1M3K9</accession>
<evidence type="ECO:0000313" key="2">
    <source>
        <dbReference type="Proteomes" id="UP001139981"/>
    </source>
</evidence>
<proteinExistence type="predicted"/>
<dbReference type="EMBL" id="JANBVB010000400">
    <property type="protein sequence ID" value="KAJ2894526.1"/>
    <property type="molecule type" value="Genomic_DNA"/>
</dbReference>